<dbReference type="EMBL" id="RBAH01000007">
    <property type="protein sequence ID" value="RKN84610.1"/>
    <property type="molecule type" value="Genomic_DNA"/>
</dbReference>
<keyword evidence="4" id="KW-1185">Reference proteome</keyword>
<organism evidence="3 4">
    <name type="scientific">Paenibacillus ginsengarvi</name>
    <dbReference type="NCBI Taxonomy" id="400777"/>
    <lineage>
        <taxon>Bacteria</taxon>
        <taxon>Bacillati</taxon>
        <taxon>Bacillota</taxon>
        <taxon>Bacilli</taxon>
        <taxon>Bacillales</taxon>
        <taxon>Paenibacillaceae</taxon>
        <taxon>Paenibacillus</taxon>
    </lineage>
</organism>
<evidence type="ECO:0000256" key="2">
    <source>
        <dbReference type="SAM" id="Phobius"/>
    </source>
</evidence>
<dbReference type="AlphaFoldDB" id="A0A3B0CHR3"/>
<reference evidence="3 4" key="1">
    <citation type="journal article" date="2007" name="Int. J. Syst. Evol. Microbiol.">
        <title>Paenibacillus ginsengarvi sp. nov., isolated from soil from ginseng cultivation.</title>
        <authorList>
            <person name="Yoon M.H."/>
            <person name="Ten L.N."/>
            <person name="Im W.T."/>
        </authorList>
    </citation>
    <scope>NUCLEOTIDE SEQUENCE [LARGE SCALE GENOMIC DNA]</scope>
    <source>
        <strain evidence="3 4">KCTC 13059</strain>
    </source>
</reference>
<dbReference type="Proteomes" id="UP000282311">
    <property type="component" value="Unassembled WGS sequence"/>
</dbReference>
<sequence length="90" mass="9992">MPDDYTDNAANAADGQQHTDSVSNRACYEDTFIAFSSRFETFLRRAAGTGLVLLVAAQLLLSVPVIRAWIVPVERMEGVPFQRYRSQDGP</sequence>
<evidence type="ECO:0000313" key="4">
    <source>
        <dbReference type="Proteomes" id="UP000282311"/>
    </source>
</evidence>
<evidence type="ECO:0000313" key="3">
    <source>
        <dbReference type="EMBL" id="RKN84610.1"/>
    </source>
</evidence>
<protein>
    <submittedName>
        <fullName evidence="3">Uncharacterized protein</fullName>
    </submittedName>
</protein>
<comment type="caution">
    <text evidence="3">The sequence shown here is derived from an EMBL/GenBank/DDBJ whole genome shotgun (WGS) entry which is preliminary data.</text>
</comment>
<evidence type="ECO:0000256" key="1">
    <source>
        <dbReference type="SAM" id="MobiDB-lite"/>
    </source>
</evidence>
<feature type="region of interest" description="Disordered" evidence="1">
    <location>
        <begin position="1"/>
        <end position="22"/>
    </location>
</feature>
<keyword evidence="2" id="KW-1133">Transmembrane helix</keyword>
<accession>A0A3B0CHR3</accession>
<keyword evidence="2" id="KW-0812">Transmembrane</keyword>
<gene>
    <name evidence="3" type="ORF">D7M11_11480</name>
</gene>
<proteinExistence type="predicted"/>
<keyword evidence="2" id="KW-0472">Membrane</keyword>
<name>A0A3B0CHR3_9BACL</name>
<feature type="transmembrane region" description="Helical" evidence="2">
    <location>
        <begin position="46"/>
        <end position="70"/>
    </location>
</feature>